<comment type="caution">
    <text evidence="2">The sequence shown here is derived from an EMBL/GenBank/DDBJ whole genome shotgun (WGS) entry which is preliminary data.</text>
</comment>
<feature type="region of interest" description="Disordered" evidence="1">
    <location>
        <begin position="47"/>
        <end position="71"/>
    </location>
</feature>
<accession>A0ABP0F8X0</accession>
<name>A0ABP0F8X0_CLALP</name>
<organism evidence="2 3">
    <name type="scientific">Clavelina lepadiformis</name>
    <name type="common">Light-bulb sea squirt</name>
    <name type="synonym">Ascidia lepadiformis</name>
    <dbReference type="NCBI Taxonomy" id="159417"/>
    <lineage>
        <taxon>Eukaryota</taxon>
        <taxon>Metazoa</taxon>
        <taxon>Chordata</taxon>
        <taxon>Tunicata</taxon>
        <taxon>Ascidiacea</taxon>
        <taxon>Aplousobranchia</taxon>
        <taxon>Clavelinidae</taxon>
        <taxon>Clavelina</taxon>
    </lineage>
</organism>
<gene>
    <name evidence="2" type="ORF">CVLEPA_LOCUS5643</name>
</gene>
<proteinExistence type="predicted"/>
<evidence type="ECO:0000313" key="2">
    <source>
        <dbReference type="EMBL" id="CAK8676163.1"/>
    </source>
</evidence>
<sequence>MIGLLGKTVPLPWLRQTFHIRRTKKDVSKFREKYRVCESMTLRGSGTHGHHYGHGIVDSESSKNRGTSAIP</sequence>
<reference evidence="2 3" key="1">
    <citation type="submission" date="2024-02" db="EMBL/GenBank/DDBJ databases">
        <authorList>
            <person name="Daric V."/>
            <person name="Darras S."/>
        </authorList>
    </citation>
    <scope>NUCLEOTIDE SEQUENCE [LARGE SCALE GENOMIC DNA]</scope>
</reference>
<evidence type="ECO:0000313" key="3">
    <source>
        <dbReference type="Proteomes" id="UP001642483"/>
    </source>
</evidence>
<keyword evidence="3" id="KW-1185">Reference proteome</keyword>
<protein>
    <submittedName>
        <fullName evidence="2">Uncharacterized protein</fullName>
    </submittedName>
</protein>
<dbReference type="Proteomes" id="UP001642483">
    <property type="component" value="Unassembled WGS sequence"/>
</dbReference>
<evidence type="ECO:0000256" key="1">
    <source>
        <dbReference type="SAM" id="MobiDB-lite"/>
    </source>
</evidence>
<dbReference type="EMBL" id="CAWYQH010000024">
    <property type="protein sequence ID" value="CAK8676163.1"/>
    <property type="molecule type" value="Genomic_DNA"/>
</dbReference>